<dbReference type="EMBL" id="BAVZ01000007">
    <property type="protein sequence ID" value="GAF08526.1"/>
    <property type="molecule type" value="Genomic_DNA"/>
</dbReference>
<evidence type="ECO:0000259" key="1">
    <source>
        <dbReference type="Pfam" id="PF02893"/>
    </source>
</evidence>
<dbReference type="InterPro" id="IPR011993">
    <property type="entry name" value="PH-like_dom_sf"/>
</dbReference>
<dbReference type="Proteomes" id="UP000019364">
    <property type="component" value="Unassembled WGS sequence"/>
</dbReference>
<proteinExistence type="predicted"/>
<dbReference type="eggNOG" id="ENOG5032T4Z">
    <property type="taxonomic scope" value="Bacteria"/>
</dbReference>
<dbReference type="Pfam" id="PF02893">
    <property type="entry name" value="GRAM"/>
    <property type="match status" value="1"/>
</dbReference>
<dbReference type="Gene3D" id="2.30.29.30">
    <property type="entry name" value="Pleckstrin-homology domain (PH domain)/Phosphotyrosine-binding domain (PTB)"/>
    <property type="match status" value="1"/>
</dbReference>
<dbReference type="InterPro" id="IPR004182">
    <property type="entry name" value="GRAM"/>
</dbReference>
<comment type="caution">
    <text evidence="2">The sequence shown here is derived from an EMBL/GenBank/DDBJ whole genome shotgun (WGS) entry which is preliminary data.</text>
</comment>
<sequence>MQMKTTGEILLTKPANLFRGMEAVGGKLKITGDRVIFNATRLNVQRDSLEIPMSDIQEVERRNTLRIVPNGITIKLRSGKEYRFVIKDRDQVIELIHNKIGK</sequence>
<dbReference type="AlphaFoldDB" id="W7YV93"/>
<evidence type="ECO:0000313" key="2">
    <source>
        <dbReference type="EMBL" id="GAF08526.1"/>
    </source>
</evidence>
<gene>
    <name evidence="2" type="ORF">JCM16418_2608</name>
</gene>
<keyword evidence="3" id="KW-1185">Reference proteome</keyword>
<dbReference type="STRING" id="1236976.JCM16418_2608"/>
<evidence type="ECO:0000313" key="3">
    <source>
        <dbReference type="Proteomes" id="UP000019364"/>
    </source>
</evidence>
<protein>
    <recommendedName>
        <fullName evidence="1">GRAM domain-containing protein</fullName>
    </recommendedName>
</protein>
<organism evidence="2 3">
    <name type="scientific">Paenibacillus pini JCM 16418</name>
    <dbReference type="NCBI Taxonomy" id="1236976"/>
    <lineage>
        <taxon>Bacteria</taxon>
        <taxon>Bacillati</taxon>
        <taxon>Bacillota</taxon>
        <taxon>Bacilli</taxon>
        <taxon>Bacillales</taxon>
        <taxon>Paenibacillaceae</taxon>
        <taxon>Paenibacillus</taxon>
    </lineage>
</organism>
<reference evidence="2 3" key="1">
    <citation type="journal article" date="2014" name="Genome Announc.">
        <title>Draft Genome Sequence of Paenibacillus pini JCM 16418T, Isolated from the Rhizosphere of Pine Tree.</title>
        <authorList>
            <person name="Yuki M."/>
            <person name="Oshima K."/>
            <person name="Suda W."/>
            <person name="Oshida Y."/>
            <person name="Kitamura K."/>
            <person name="Iida Y."/>
            <person name="Hattori M."/>
            <person name="Ohkuma M."/>
        </authorList>
    </citation>
    <scope>NUCLEOTIDE SEQUENCE [LARGE SCALE GENOMIC DNA]</scope>
    <source>
        <strain evidence="2 3">JCM 16418</strain>
    </source>
</reference>
<name>W7YV93_9BACL</name>
<feature type="domain" description="GRAM" evidence="1">
    <location>
        <begin position="23"/>
        <end position="96"/>
    </location>
</feature>
<accession>W7YV93</accession>